<dbReference type="PROSITE" id="PS50893">
    <property type="entry name" value="ABC_TRANSPORTER_2"/>
    <property type="match status" value="1"/>
</dbReference>
<keyword evidence="1" id="KW-0813">Transport</keyword>
<dbReference type="NCBIfam" id="TIGR01727">
    <property type="entry name" value="oligo_HPY"/>
    <property type="match status" value="1"/>
</dbReference>
<evidence type="ECO:0000256" key="3">
    <source>
        <dbReference type="ARBA" id="ARBA00022840"/>
    </source>
</evidence>
<organism evidence="5 6">
    <name type="scientific">Proteobacteria bacterium 228</name>
    <dbReference type="NCBI Taxonomy" id="2083153"/>
    <lineage>
        <taxon>Bacteria</taxon>
        <taxon>Pseudomonadati</taxon>
        <taxon>Pseudomonadota</taxon>
    </lineage>
</organism>
<evidence type="ECO:0000313" key="5">
    <source>
        <dbReference type="EMBL" id="PPC74710.1"/>
    </source>
</evidence>
<dbReference type="CDD" id="cd03257">
    <property type="entry name" value="ABC_NikE_OppD_transporters"/>
    <property type="match status" value="1"/>
</dbReference>
<feature type="domain" description="ABC transporter" evidence="4">
    <location>
        <begin position="13"/>
        <end position="260"/>
    </location>
</feature>
<dbReference type="GO" id="GO:0055085">
    <property type="term" value="P:transmembrane transport"/>
    <property type="evidence" value="ECO:0007669"/>
    <property type="project" value="UniProtKB-ARBA"/>
</dbReference>
<proteinExistence type="predicted"/>
<gene>
    <name evidence="5" type="ORF">C4K68_24410</name>
</gene>
<dbReference type="InterPro" id="IPR003593">
    <property type="entry name" value="AAA+_ATPase"/>
</dbReference>
<sequence length="328" mass="35975">MTEKTETPAIEAVHISKIYQLPQGAFRPNLPLHAVADVSLKVHKGQTLGIVGESGCGKSSLSRILVGISEPTEGALKVGGMDIGTLTGADRRQVMQKVQMVFQSPFSSLDPRMTVEQIVREPLDVNRKDLPLAVRKQKARDMLEHVGLNKAIPSRYPHQLSGGQQQRVGIARALVSEPDVVICDEPVSALDVSVQAQVINLLRELQQESGVAYVFVSHDLAVVANISDTIAVMYLGKIVEYGKCEDVLTQPRHPYTIALVDSSGEPDPTYEKNRELHLLKGELPKPTDPPSGCPFRTRCWKVRDECAREAPRLMQHEGASQAVACHFP</sequence>
<dbReference type="GO" id="GO:0016887">
    <property type="term" value="F:ATP hydrolysis activity"/>
    <property type="evidence" value="ECO:0007669"/>
    <property type="project" value="InterPro"/>
</dbReference>
<dbReference type="InterPro" id="IPR050319">
    <property type="entry name" value="ABC_transp_ATP-bind"/>
</dbReference>
<dbReference type="PROSITE" id="PS00211">
    <property type="entry name" value="ABC_TRANSPORTER_1"/>
    <property type="match status" value="1"/>
</dbReference>
<dbReference type="InterPro" id="IPR027417">
    <property type="entry name" value="P-loop_NTPase"/>
</dbReference>
<dbReference type="InterPro" id="IPR017871">
    <property type="entry name" value="ABC_transporter-like_CS"/>
</dbReference>
<accession>A0A2S5KIW2</accession>
<dbReference type="GO" id="GO:0015833">
    <property type="term" value="P:peptide transport"/>
    <property type="evidence" value="ECO:0007669"/>
    <property type="project" value="InterPro"/>
</dbReference>
<dbReference type="SUPFAM" id="SSF52540">
    <property type="entry name" value="P-loop containing nucleoside triphosphate hydrolases"/>
    <property type="match status" value="1"/>
</dbReference>
<dbReference type="PANTHER" id="PTHR43776">
    <property type="entry name" value="TRANSPORT ATP-BINDING PROTEIN"/>
    <property type="match status" value="1"/>
</dbReference>
<name>A0A2S5KIW2_9PROT</name>
<keyword evidence="2" id="KW-0547">Nucleotide-binding</keyword>
<protein>
    <submittedName>
        <fullName evidence="5">Peptide ABC transporter ATP-binding protein</fullName>
    </submittedName>
</protein>
<evidence type="ECO:0000256" key="2">
    <source>
        <dbReference type="ARBA" id="ARBA00022741"/>
    </source>
</evidence>
<evidence type="ECO:0000313" key="6">
    <source>
        <dbReference type="Proteomes" id="UP000238196"/>
    </source>
</evidence>
<dbReference type="Gene3D" id="3.40.50.300">
    <property type="entry name" value="P-loop containing nucleotide triphosphate hydrolases"/>
    <property type="match status" value="1"/>
</dbReference>
<dbReference type="FunFam" id="3.40.50.300:FF:000016">
    <property type="entry name" value="Oligopeptide ABC transporter ATP-binding component"/>
    <property type="match status" value="1"/>
</dbReference>
<dbReference type="SMART" id="SM00382">
    <property type="entry name" value="AAA"/>
    <property type="match status" value="1"/>
</dbReference>
<dbReference type="InterPro" id="IPR013563">
    <property type="entry name" value="Oligopep_ABC_C"/>
</dbReference>
<comment type="caution">
    <text evidence="5">The sequence shown here is derived from an EMBL/GenBank/DDBJ whole genome shotgun (WGS) entry which is preliminary data.</text>
</comment>
<dbReference type="OrthoDB" id="5289069at2"/>
<dbReference type="AlphaFoldDB" id="A0A2S5KIW2"/>
<keyword evidence="3 5" id="KW-0067">ATP-binding</keyword>
<dbReference type="InterPro" id="IPR003439">
    <property type="entry name" value="ABC_transporter-like_ATP-bd"/>
</dbReference>
<dbReference type="Proteomes" id="UP000238196">
    <property type="component" value="Unassembled WGS sequence"/>
</dbReference>
<evidence type="ECO:0000256" key="1">
    <source>
        <dbReference type="ARBA" id="ARBA00022448"/>
    </source>
</evidence>
<dbReference type="GO" id="GO:0005524">
    <property type="term" value="F:ATP binding"/>
    <property type="evidence" value="ECO:0007669"/>
    <property type="project" value="UniProtKB-KW"/>
</dbReference>
<dbReference type="Pfam" id="PF00005">
    <property type="entry name" value="ABC_tran"/>
    <property type="match status" value="1"/>
</dbReference>
<evidence type="ECO:0000259" key="4">
    <source>
        <dbReference type="PROSITE" id="PS50893"/>
    </source>
</evidence>
<dbReference type="Pfam" id="PF08352">
    <property type="entry name" value="oligo_HPY"/>
    <property type="match status" value="1"/>
</dbReference>
<reference evidence="5 6" key="1">
    <citation type="submission" date="2018-02" db="EMBL/GenBank/DDBJ databases">
        <title>novel marine gammaproteobacteria from coastal saline agro ecosystem.</title>
        <authorList>
            <person name="Krishnan R."/>
            <person name="Ramesh Kumar N."/>
        </authorList>
    </citation>
    <scope>NUCLEOTIDE SEQUENCE [LARGE SCALE GENOMIC DNA]</scope>
    <source>
        <strain evidence="5 6">228</strain>
    </source>
</reference>
<dbReference type="EMBL" id="PRLP01000138">
    <property type="protein sequence ID" value="PPC74710.1"/>
    <property type="molecule type" value="Genomic_DNA"/>
</dbReference>